<comment type="caution">
    <text evidence="6">The sequence shown here is derived from an EMBL/GenBank/DDBJ whole genome shotgun (WGS) entry which is preliminary data.</text>
</comment>
<keyword evidence="7" id="KW-1185">Reference proteome</keyword>
<name>A0A2V3UI67_9HYPH</name>
<evidence type="ECO:0000256" key="1">
    <source>
        <dbReference type="ARBA" id="ARBA00001947"/>
    </source>
</evidence>
<feature type="domain" description="Succinylglutamate desuccinylase/Aspartoacylase catalytic" evidence="5">
    <location>
        <begin position="48"/>
        <end position="241"/>
    </location>
</feature>
<dbReference type="AlphaFoldDB" id="A0A2V3UI67"/>
<dbReference type="InterPro" id="IPR053138">
    <property type="entry name" value="N-alpha-Ac-DABA_deacetylase"/>
</dbReference>
<sequence>MPAYSRITCEVPLTEAGRFDGNLRLPFSSNQSAYGWQPIPITVLRHGNGPTVLLSSGIHGDEYEGQLAMTKFLAEISVEQVQGTIIVMPAVNAPAVKSGIRLSTLDHRNLNRSFPGNPDGSPTEMLAHYIEYILLPRCDFIIDLHSGGSSLLHSPCTLMRLTPDLGRRDVLVDAVRAFGAPLCLVKAGQPNEEGLLDRGIAGAAERCGKPLISSELGGGGTVSTRGLAIAERGIRRTLAHLGVLTEYNDTDDSQPVRLVELGGDDYFVFASADGVYEPLKELGDVVAKGEPAARIWFPEAPTKAPVIERFRHDGLVICQRSTGRTSHGDCLYHLAIDINI</sequence>
<dbReference type="OrthoDB" id="9782876at2"/>
<keyword evidence="4" id="KW-0862">Zinc</keyword>
<evidence type="ECO:0000256" key="4">
    <source>
        <dbReference type="ARBA" id="ARBA00022833"/>
    </source>
</evidence>
<dbReference type="PANTHER" id="PTHR37326">
    <property type="entry name" value="BLL3975 PROTEIN"/>
    <property type="match status" value="1"/>
</dbReference>
<dbReference type="PIRSF" id="PIRSF039012">
    <property type="entry name" value="ASP"/>
    <property type="match status" value="1"/>
</dbReference>
<reference evidence="6 7" key="1">
    <citation type="submission" date="2018-05" db="EMBL/GenBank/DDBJ databases">
        <title>Genomic Encyclopedia of Type Strains, Phase IV (KMG-IV): sequencing the most valuable type-strain genomes for metagenomic binning, comparative biology and taxonomic classification.</title>
        <authorList>
            <person name="Goeker M."/>
        </authorList>
    </citation>
    <scope>NUCLEOTIDE SEQUENCE [LARGE SCALE GENOMIC DNA]</scope>
    <source>
        <strain evidence="6 7">DSM 6462</strain>
    </source>
</reference>
<dbReference type="InterPro" id="IPR043795">
    <property type="entry name" value="N-alpha-Ac-DABA-like"/>
</dbReference>
<evidence type="ECO:0000256" key="2">
    <source>
        <dbReference type="ARBA" id="ARBA00022723"/>
    </source>
</evidence>
<dbReference type="Gene3D" id="3.40.630.10">
    <property type="entry name" value="Zn peptidases"/>
    <property type="match status" value="1"/>
</dbReference>
<proteinExistence type="predicted"/>
<accession>A0A2V3UI67</accession>
<evidence type="ECO:0000313" key="7">
    <source>
        <dbReference type="Proteomes" id="UP000248021"/>
    </source>
</evidence>
<keyword evidence="3" id="KW-0378">Hydrolase</keyword>
<dbReference type="EMBL" id="QJJK01000001">
    <property type="protein sequence ID" value="PXW65065.1"/>
    <property type="molecule type" value="Genomic_DNA"/>
</dbReference>
<dbReference type="CDD" id="cd06252">
    <property type="entry name" value="M14_ASTE_ASPA-like"/>
    <property type="match status" value="1"/>
</dbReference>
<gene>
    <name evidence="6" type="ORF">C7450_101828</name>
</gene>
<keyword evidence="2" id="KW-0479">Metal-binding</keyword>
<dbReference type="RefSeq" id="WP_110373065.1">
    <property type="nucleotide sequence ID" value="NZ_JAHBRY010000001.1"/>
</dbReference>
<dbReference type="Proteomes" id="UP000248021">
    <property type="component" value="Unassembled WGS sequence"/>
</dbReference>
<dbReference type="GO" id="GO:0016811">
    <property type="term" value="F:hydrolase activity, acting on carbon-nitrogen (but not peptide) bonds, in linear amides"/>
    <property type="evidence" value="ECO:0007669"/>
    <property type="project" value="InterPro"/>
</dbReference>
<comment type="cofactor">
    <cofactor evidence="1">
        <name>Zn(2+)</name>
        <dbReference type="ChEBI" id="CHEBI:29105"/>
    </cofactor>
</comment>
<dbReference type="InterPro" id="IPR055438">
    <property type="entry name" value="AstE_AspA_cat"/>
</dbReference>
<dbReference type="GO" id="GO:0046872">
    <property type="term" value="F:metal ion binding"/>
    <property type="evidence" value="ECO:0007669"/>
    <property type="project" value="UniProtKB-KW"/>
</dbReference>
<evidence type="ECO:0000259" key="5">
    <source>
        <dbReference type="Pfam" id="PF24827"/>
    </source>
</evidence>
<evidence type="ECO:0000256" key="3">
    <source>
        <dbReference type="ARBA" id="ARBA00022801"/>
    </source>
</evidence>
<dbReference type="GO" id="GO:0016788">
    <property type="term" value="F:hydrolase activity, acting on ester bonds"/>
    <property type="evidence" value="ECO:0007669"/>
    <property type="project" value="InterPro"/>
</dbReference>
<evidence type="ECO:0000313" key="6">
    <source>
        <dbReference type="EMBL" id="PXW65065.1"/>
    </source>
</evidence>
<protein>
    <recommendedName>
        <fullName evidence="5">Succinylglutamate desuccinylase/Aspartoacylase catalytic domain-containing protein</fullName>
    </recommendedName>
</protein>
<dbReference type="Pfam" id="PF24827">
    <property type="entry name" value="AstE_AspA_cat"/>
    <property type="match status" value="1"/>
</dbReference>
<dbReference type="PANTHER" id="PTHR37326:SF1">
    <property type="entry name" value="BLL3975 PROTEIN"/>
    <property type="match status" value="1"/>
</dbReference>
<dbReference type="SUPFAM" id="SSF53187">
    <property type="entry name" value="Zn-dependent exopeptidases"/>
    <property type="match status" value="1"/>
</dbReference>
<organism evidence="6 7">
    <name type="scientific">Chelatococcus asaccharovorans</name>
    <dbReference type="NCBI Taxonomy" id="28210"/>
    <lineage>
        <taxon>Bacteria</taxon>
        <taxon>Pseudomonadati</taxon>
        <taxon>Pseudomonadota</taxon>
        <taxon>Alphaproteobacteria</taxon>
        <taxon>Hyphomicrobiales</taxon>
        <taxon>Chelatococcaceae</taxon>
        <taxon>Chelatococcus</taxon>
    </lineage>
</organism>